<sequence>MNNTQTLIHYFLIKKNLLITVLLTSLWCFGKSTTKTFTNQLNVPDSLQSKSAQEIIKYIEASNTEQSIILEATLSNLITDLSILAEYYYDISDTFYEKEKTGRSRYYLKKAINNAKTAGNDSILSKYFIGLGHSYLKDWKNQKSLDHYNKALDIASKYKNIRHQYSAHSGMAIILKRMKKLDDALEVCKGILKQIEKSKDRNTINHVRFLTILSEVYLDQNNYDSVIYYADQGLAISEPLDYSIGSIDLYTKKGIVALNRKELAKAQQYFRKAEEIILTKNISQKKSILNINYFFAHTFIEEKKYNQAISSLNNSISIIEEKDTRNIRVLETYILLAECYTKIQNTNEATYWYQKSNKLRDQFQEAKHQTISKINNQKINKLESQIEQLKNEEIKQAYHKKLIFFILITVCLILLFFVFKYFQKQKKNNQQFNQLIEKINSLESIDVAKKKGFVIDDKKVKDVLNGLEKLEQQKYFLQKDCDLRSIAKKVKTNTTYLSKIIKTHKAASFNDYINELRIDYALKRLKNDKKFRSFSVKSIALEIGYKTDNSFTKHFKSKTGLNPSYYIKKIDHQRENS</sequence>
<evidence type="ECO:0000259" key="10">
    <source>
        <dbReference type="PROSITE" id="PS01124"/>
    </source>
</evidence>
<dbReference type="PROSITE" id="PS50005">
    <property type="entry name" value="TPR"/>
    <property type="match status" value="1"/>
</dbReference>
<keyword evidence="12" id="KW-1185">Reference proteome</keyword>
<accession>A0A1H7VDK6</accession>
<gene>
    <name evidence="11" type="ORF">SAMN04487910_4058</name>
</gene>
<dbReference type="InterPro" id="IPR009057">
    <property type="entry name" value="Homeodomain-like_sf"/>
</dbReference>
<evidence type="ECO:0000256" key="2">
    <source>
        <dbReference type="ARBA" id="ARBA00022490"/>
    </source>
</evidence>
<comment type="subcellular location">
    <subcellularLocation>
        <location evidence="1">Cytoplasm</location>
    </subcellularLocation>
</comment>
<protein>
    <submittedName>
        <fullName evidence="11">Tetratricopeptide repeat-containing protein</fullName>
    </submittedName>
</protein>
<dbReference type="SMART" id="SM00028">
    <property type="entry name" value="TPR"/>
    <property type="match status" value="6"/>
</dbReference>
<dbReference type="STRING" id="1038014.SAMN04487910_4058"/>
<dbReference type="EMBL" id="FOAB01000008">
    <property type="protein sequence ID" value="SEM07361.1"/>
    <property type="molecule type" value="Genomic_DNA"/>
</dbReference>
<evidence type="ECO:0000256" key="7">
    <source>
        <dbReference type="ARBA" id="ARBA00038253"/>
    </source>
</evidence>
<keyword evidence="9" id="KW-0472">Membrane</keyword>
<name>A0A1H7VDK6_AQUAM</name>
<dbReference type="SUPFAM" id="SSF46689">
    <property type="entry name" value="Homeodomain-like"/>
    <property type="match status" value="1"/>
</dbReference>
<dbReference type="Pfam" id="PF12833">
    <property type="entry name" value="HTH_18"/>
    <property type="match status" value="1"/>
</dbReference>
<reference evidence="11 12" key="1">
    <citation type="submission" date="2016-10" db="EMBL/GenBank/DDBJ databases">
        <authorList>
            <person name="de Groot N.N."/>
        </authorList>
    </citation>
    <scope>NUCLEOTIDE SEQUENCE [LARGE SCALE GENOMIC DNA]</scope>
    <source>
        <strain evidence="11 12">DSM 25232</strain>
    </source>
</reference>
<keyword evidence="5" id="KW-0805">Transcription regulation</keyword>
<evidence type="ECO:0000256" key="1">
    <source>
        <dbReference type="ARBA" id="ARBA00004496"/>
    </source>
</evidence>
<keyword evidence="4 8" id="KW-0802">TPR repeat</keyword>
<dbReference type="Gene3D" id="1.10.10.60">
    <property type="entry name" value="Homeodomain-like"/>
    <property type="match status" value="2"/>
</dbReference>
<evidence type="ECO:0000256" key="6">
    <source>
        <dbReference type="ARBA" id="ARBA00023163"/>
    </source>
</evidence>
<keyword evidence="9" id="KW-0812">Transmembrane</keyword>
<dbReference type="PANTHER" id="PTHR46630:SF1">
    <property type="entry name" value="TETRATRICOPEPTIDE REPEAT PROTEIN 29"/>
    <property type="match status" value="1"/>
</dbReference>
<dbReference type="Proteomes" id="UP000198521">
    <property type="component" value="Unassembled WGS sequence"/>
</dbReference>
<proteinExistence type="inferred from homology"/>
<dbReference type="AlphaFoldDB" id="A0A1H7VDK6"/>
<dbReference type="PANTHER" id="PTHR46630">
    <property type="entry name" value="TETRATRICOPEPTIDE REPEAT PROTEIN 29"/>
    <property type="match status" value="1"/>
</dbReference>
<dbReference type="InterPro" id="IPR019734">
    <property type="entry name" value="TPR_rpt"/>
</dbReference>
<keyword evidence="2" id="KW-0963">Cytoplasm</keyword>
<dbReference type="GO" id="GO:0043565">
    <property type="term" value="F:sequence-specific DNA binding"/>
    <property type="evidence" value="ECO:0007669"/>
    <property type="project" value="InterPro"/>
</dbReference>
<keyword evidence="6" id="KW-0804">Transcription</keyword>
<evidence type="ECO:0000256" key="5">
    <source>
        <dbReference type="ARBA" id="ARBA00023015"/>
    </source>
</evidence>
<dbReference type="OrthoDB" id="5295174at2"/>
<keyword evidence="3" id="KW-0677">Repeat</keyword>
<dbReference type="SUPFAM" id="SSF48452">
    <property type="entry name" value="TPR-like"/>
    <property type="match status" value="2"/>
</dbReference>
<dbReference type="GO" id="GO:0005737">
    <property type="term" value="C:cytoplasm"/>
    <property type="evidence" value="ECO:0007669"/>
    <property type="project" value="UniProtKB-SubCell"/>
</dbReference>
<dbReference type="InterPro" id="IPR018060">
    <property type="entry name" value="HTH_AraC"/>
</dbReference>
<dbReference type="Gene3D" id="1.25.40.10">
    <property type="entry name" value="Tetratricopeptide repeat domain"/>
    <property type="match status" value="2"/>
</dbReference>
<comment type="similarity">
    <text evidence="7">Belongs to the Rap family.</text>
</comment>
<dbReference type="InterPro" id="IPR011990">
    <property type="entry name" value="TPR-like_helical_dom_sf"/>
</dbReference>
<evidence type="ECO:0000256" key="4">
    <source>
        <dbReference type="ARBA" id="ARBA00022803"/>
    </source>
</evidence>
<evidence type="ECO:0000256" key="9">
    <source>
        <dbReference type="SAM" id="Phobius"/>
    </source>
</evidence>
<dbReference type="InterPro" id="IPR051476">
    <property type="entry name" value="Bac_ResReg_Asp_Phosphatase"/>
</dbReference>
<evidence type="ECO:0000313" key="11">
    <source>
        <dbReference type="EMBL" id="SEM07361.1"/>
    </source>
</evidence>
<organism evidence="11 12">
    <name type="scientific">Aquimarina amphilecti</name>
    <dbReference type="NCBI Taxonomy" id="1038014"/>
    <lineage>
        <taxon>Bacteria</taxon>
        <taxon>Pseudomonadati</taxon>
        <taxon>Bacteroidota</taxon>
        <taxon>Flavobacteriia</taxon>
        <taxon>Flavobacteriales</taxon>
        <taxon>Flavobacteriaceae</taxon>
        <taxon>Aquimarina</taxon>
    </lineage>
</organism>
<evidence type="ECO:0000313" key="12">
    <source>
        <dbReference type="Proteomes" id="UP000198521"/>
    </source>
</evidence>
<dbReference type="GO" id="GO:0003700">
    <property type="term" value="F:DNA-binding transcription factor activity"/>
    <property type="evidence" value="ECO:0007669"/>
    <property type="project" value="InterPro"/>
</dbReference>
<feature type="repeat" description="TPR" evidence="8">
    <location>
        <begin position="125"/>
        <end position="158"/>
    </location>
</feature>
<dbReference type="PROSITE" id="PS01124">
    <property type="entry name" value="HTH_ARAC_FAMILY_2"/>
    <property type="match status" value="1"/>
</dbReference>
<feature type="transmembrane region" description="Helical" evidence="9">
    <location>
        <begin position="402"/>
        <end position="422"/>
    </location>
</feature>
<feature type="domain" description="HTH araC/xylS-type" evidence="10">
    <location>
        <begin position="461"/>
        <end position="569"/>
    </location>
</feature>
<evidence type="ECO:0000256" key="8">
    <source>
        <dbReference type="PROSITE-ProRule" id="PRU00339"/>
    </source>
</evidence>
<dbReference type="SMART" id="SM00342">
    <property type="entry name" value="HTH_ARAC"/>
    <property type="match status" value="1"/>
</dbReference>
<keyword evidence="9" id="KW-1133">Transmembrane helix</keyword>
<evidence type="ECO:0000256" key="3">
    <source>
        <dbReference type="ARBA" id="ARBA00022737"/>
    </source>
</evidence>